<dbReference type="InterPro" id="IPR032466">
    <property type="entry name" value="Metal_Hydrolase"/>
</dbReference>
<dbReference type="GO" id="GO:0016788">
    <property type="term" value="F:hydrolase activity, acting on ester bonds"/>
    <property type="evidence" value="ECO:0007669"/>
    <property type="project" value="InterPro"/>
</dbReference>
<dbReference type="GO" id="GO:0004536">
    <property type="term" value="F:DNA nuclease activity"/>
    <property type="evidence" value="ECO:0007669"/>
    <property type="project" value="InterPro"/>
</dbReference>
<dbReference type="NCBIfam" id="TIGR00010">
    <property type="entry name" value="YchF/TatD family DNA exonuclease"/>
    <property type="match status" value="1"/>
</dbReference>
<dbReference type="InterPro" id="IPR018228">
    <property type="entry name" value="DNase_TatD-rel_CS"/>
</dbReference>
<dbReference type="PIRSF" id="PIRSF005902">
    <property type="entry name" value="DNase_TatD"/>
    <property type="match status" value="1"/>
</dbReference>
<dbReference type="PANTHER" id="PTHR46124">
    <property type="entry name" value="D-AMINOACYL-TRNA DEACYLASE"/>
    <property type="match status" value="1"/>
</dbReference>
<comment type="similarity">
    <text evidence="1">Belongs to the metallo-dependent hydrolases superfamily. TatD-type hydrolase family.</text>
</comment>
<dbReference type="OrthoDB" id="9810005at2"/>
<proteinExistence type="inferred from homology"/>
<dbReference type="SUPFAM" id="SSF51556">
    <property type="entry name" value="Metallo-dependent hydrolases"/>
    <property type="match status" value="1"/>
</dbReference>
<dbReference type="EMBL" id="FSRE01000002">
    <property type="protein sequence ID" value="SIN84523.1"/>
    <property type="molecule type" value="Genomic_DNA"/>
</dbReference>
<dbReference type="PROSITE" id="PS01091">
    <property type="entry name" value="TATD_3"/>
    <property type="match status" value="1"/>
</dbReference>
<dbReference type="Gene3D" id="3.20.20.140">
    <property type="entry name" value="Metal-dependent hydrolases"/>
    <property type="match status" value="1"/>
</dbReference>
<dbReference type="CDD" id="cd01310">
    <property type="entry name" value="TatD_DNAse"/>
    <property type="match status" value="1"/>
</dbReference>
<feature type="binding site" evidence="4">
    <location>
        <position position="157"/>
    </location>
    <ligand>
        <name>a divalent metal cation</name>
        <dbReference type="ChEBI" id="CHEBI:60240"/>
        <label>2</label>
    </ligand>
</feature>
<evidence type="ECO:0000256" key="3">
    <source>
        <dbReference type="ARBA" id="ARBA00022801"/>
    </source>
</evidence>
<evidence type="ECO:0000256" key="1">
    <source>
        <dbReference type="ARBA" id="ARBA00009275"/>
    </source>
</evidence>
<organism evidence="5 6">
    <name type="scientific">Sulfurivirga caldicuralii</name>
    <dbReference type="NCBI Taxonomy" id="364032"/>
    <lineage>
        <taxon>Bacteria</taxon>
        <taxon>Pseudomonadati</taxon>
        <taxon>Pseudomonadota</taxon>
        <taxon>Gammaproteobacteria</taxon>
        <taxon>Thiotrichales</taxon>
        <taxon>Piscirickettsiaceae</taxon>
        <taxon>Sulfurivirga</taxon>
    </lineage>
</organism>
<keyword evidence="3" id="KW-0378">Hydrolase</keyword>
<feature type="binding site" evidence="4">
    <location>
        <position position="207"/>
    </location>
    <ligand>
        <name>a divalent metal cation</name>
        <dbReference type="ChEBI" id="CHEBI:60240"/>
        <label>1</label>
    </ligand>
</feature>
<keyword evidence="2 4" id="KW-0479">Metal-binding</keyword>
<evidence type="ECO:0000313" key="6">
    <source>
        <dbReference type="Proteomes" id="UP000198461"/>
    </source>
</evidence>
<feature type="binding site" evidence="4">
    <location>
        <position position="132"/>
    </location>
    <ligand>
        <name>a divalent metal cation</name>
        <dbReference type="ChEBI" id="CHEBI:60240"/>
        <label>2</label>
    </ligand>
</feature>
<dbReference type="GO" id="GO:0005829">
    <property type="term" value="C:cytosol"/>
    <property type="evidence" value="ECO:0007669"/>
    <property type="project" value="TreeGrafter"/>
</dbReference>
<keyword evidence="6" id="KW-1185">Reference proteome</keyword>
<dbReference type="Pfam" id="PF01026">
    <property type="entry name" value="TatD_DNase"/>
    <property type="match status" value="1"/>
</dbReference>
<sequence>MRITDSHCHLNTIPKKAGTVDEIIAQAAELDVTRMLCVAIEPARWHEVIDIAERFDNVYATVGIHPTTDPAVQLDETRFRELAAHPKVIGVGEIGLDYFHFKPEKEDLSWQHERFRQQIRLAKEVNLPIIIHTRESTPDLLDIMEEEDADAVGGIMHCFVEDLATAQRAMDMGFYISFSGILTFSSAKDLQEVAKEIPAERLLVETDSPYLAPVPYRGKVNLPGYTRYVVEKLAELRGEAAQAIAEQTWQNFNTLFGLSE</sequence>
<dbReference type="FunFam" id="3.20.20.140:FF:000005">
    <property type="entry name" value="TatD family hydrolase"/>
    <property type="match status" value="1"/>
</dbReference>
<dbReference type="STRING" id="364032.SAMN05443662_0692"/>
<dbReference type="InterPro" id="IPR015991">
    <property type="entry name" value="TatD/YcfH-like"/>
</dbReference>
<evidence type="ECO:0000256" key="4">
    <source>
        <dbReference type="PIRSR" id="PIRSR005902-1"/>
    </source>
</evidence>
<evidence type="ECO:0000313" key="5">
    <source>
        <dbReference type="EMBL" id="SIN84523.1"/>
    </source>
</evidence>
<evidence type="ECO:0000256" key="2">
    <source>
        <dbReference type="ARBA" id="ARBA00022723"/>
    </source>
</evidence>
<gene>
    <name evidence="5" type="ORF">SAMN05443662_0692</name>
</gene>
<accession>A0A1N6ENJ7</accession>
<feature type="binding site" evidence="4">
    <location>
        <position position="9"/>
    </location>
    <ligand>
        <name>a divalent metal cation</name>
        <dbReference type="ChEBI" id="CHEBI:60240"/>
        <label>1</label>
    </ligand>
</feature>
<reference evidence="5 6" key="1">
    <citation type="submission" date="2016-11" db="EMBL/GenBank/DDBJ databases">
        <authorList>
            <person name="Jaros S."/>
            <person name="Januszkiewicz K."/>
            <person name="Wedrychowicz H."/>
        </authorList>
    </citation>
    <scope>NUCLEOTIDE SEQUENCE [LARGE SCALE GENOMIC DNA]</scope>
    <source>
        <strain evidence="5 6">DSM 17737</strain>
    </source>
</reference>
<dbReference type="InterPro" id="IPR001130">
    <property type="entry name" value="TatD-like"/>
</dbReference>
<dbReference type="RefSeq" id="WP_074201007.1">
    <property type="nucleotide sequence ID" value="NZ_FSRE01000002.1"/>
</dbReference>
<feature type="binding site" evidence="4">
    <location>
        <position position="93"/>
    </location>
    <ligand>
        <name>a divalent metal cation</name>
        <dbReference type="ChEBI" id="CHEBI:60240"/>
        <label>1</label>
    </ligand>
</feature>
<protein>
    <submittedName>
        <fullName evidence="5">TatD DNase family protein</fullName>
    </submittedName>
</protein>
<dbReference type="AlphaFoldDB" id="A0A1N6ENJ7"/>
<dbReference type="Proteomes" id="UP000198461">
    <property type="component" value="Unassembled WGS sequence"/>
</dbReference>
<dbReference type="PANTHER" id="PTHR46124:SF2">
    <property type="entry name" value="D-AMINOACYL-TRNA DEACYLASE"/>
    <property type="match status" value="1"/>
</dbReference>
<dbReference type="GO" id="GO:0046872">
    <property type="term" value="F:metal ion binding"/>
    <property type="evidence" value="ECO:0007669"/>
    <property type="project" value="UniProtKB-KW"/>
</dbReference>
<name>A0A1N6ENJ7_9GAMM</name>
<feature type="binding site" evidence="4">
    <location>
        <position position="7"/>
    </location>
    <ligand>
        <name>a divalent metal cation</name>
        <dbReference type="ChEBI" id="CHEBI:60240"/>
        <label>1</label>
    </ligand>
</feature>